<proteinExistence type="predicted"/>
<evidence type="ECO:0000313" key="2">
    <source>
        <dbReference type="EMBL" id="KAL3831798.1"/>
    </source>
</evidence>
<reference evidence="2 3" key="1">
    <citation type="submission" date="2024-11" db="EMBL/GenBank/DDBJ databases">
        <title>Chromosome-level genome assembly of the freshwater bivalve Anodonta woodiana.</title>
        <authorList>
            <person name="Chen X."/>
        </authorList>
    </citation>
    <scope>NUCLEOTIDE SEQUENCE [LARGE SCALE GENOMIC DNA]</scope>
    <source>
        <strain evidence="2">MN2024</strain>
        <tissue evidence="2">Gills</tissue>
    </source>
</reference>
<protein>
    <submittedName>
        <fullName evidence="2">Uncharacterized protein</fullName>
    </submittedName>
</protein>
<name>A0ABD3T639_SINWO</name>
<feature type="region of interest" description="Disordered" evidence="1">
    <location>
        <begin position="260"/>
        <end position="331"/>
    </location>
</feature>
<dbReference type="AlphaFoldDB" id="A0ABD3T639"/>
<organism evidence="2 3">
    <name type="scientific">Sinanodonta woodiana</name>
    <name type="common">Chinese pond mussel</name>
    <name type="synonym">Anodonta woodiana</name>
    <dbReference type="NCBI Taxonomy" id="1069815"/>
    <lineage>
        <taxon>Eukaryota</taxon>
        <taxon>Metazoa</taxon>
        <taxon>Spiralia</taxon>
        <taxon>Lophotrochozoa</taxon>
        <taxon>Mollusca</taxon>
        <taxon>Bivalvia</taxon>
        <taxon>Autobranchia</taxon>
        <taxon>Heteroconchia</taxon>
        <taxon>Palaeoheterodonta</taxon>
        <taxon>Unionida</taxon>
        <taxon>Unionoidea</taxon>
        <taxon>Unionidae</taxon>
        <taxon>Unioninae</taxon>
        <taxon>Sinanodonta</taxon>
    </lineage>
</organism>
<evidence type="ECO:0000313" key="3">
    <source>
        <dbReference type="Proteomes" id="UP001634394"/>
    </source>
</evidence>
<dbReference type="EMBL" id="JBJQND010000019">
    <property type="protein sequence ID" value="KAL3831798.1"/>
    <property type="molecule type" value="Genomic_DNA"/>
</dbReference>
<sequence length="529" mass="54954">MLVYGYVLMVVDECTLKANPSNPGNYLEIVHGTVMDRACAPGLVFDQVSCTCAYSASSGIPPPISDFTQWHTAPPNTGPIDTDPLLAMLLRELQQPDQTPPSMALSPPQTPAVVPTSNEPASDHQTLLDFLSPRFRAPIVPTVDSGSPSHRILQTISSISNPPQLSNPTLPQFDLPQNLFASPIEKTQVPMVDLPTVQTSTLSPVSRSDPQTHASTVPRKKSSKSKKTSLEMFQEYLQKKGMKVNFPFPLPAANATDKIADLTPSSNSKPVPSTDLPSNLPPEVLKLLERSRGPPGLTQTITEERQPKPAVPATQPRPAPQHAPKPASRSAESMLLDMLAKVGSGANRDGIQPFSTSGDTRTQQLLSSLLGAAASGSRQEGLSPAGSSSLSGGLPQIDIMSLLGGIGSGGGDFQGAGSGMVSGGGMGTNLGHFMGSSSNLGEGGLSPDPLGASTSSGLLGLGLASNTEITNLLNFQGALGAGSPSSMSGLANIDPFTLSHLDRRDIVDVSDLTPFGLAQLGQGLGGLRG</sequence>
<gene>
    <name evidence="2" type="ORF">ACJMK2_023502</name>
</gene>
<feature type="region of interest" description="Disordered" evidence="1">
    <location>
        <begin position="97"/>
        <end position="122"/>
    </location>
</feature>
<feature type="compositionally biased region" description="Polar residues" evidence="1">
    <location>
        <begin position="200"/>
        <end position="215"/>
    </location>
</feature>
<dbReference type="Proteomes" id="UP001634394">
    <property type="component" value="Unassembled WGS sequence"/>
</dbReference>
<evidence type="ECO:0000256" key="1">
    <source>
        <dbReference type="SAM" id="MobiDB-lite"/>
    </source>
</evidence>
<accession>A0ABD3T639</accession>
<feature type="compositionally biased region" description="Polar residues" evidence="1">
    <location>
        <begin position="263"/>
        <end position="277"/>
    </location>
</feature>
<feature type="compositionally biased region" description="Basic residues" evidence="1">
    <location>
        <begin position="218"/>
        <end position="227"/>
    </location>
</feature>
<comment type="caution">
    <text evidence="2">The sequence shown here is derived from an EMBL/GenBank/DDBJ whole genome shotgun (WGS) entry which is preliminary data.</text>
</comment>
<feature type="region of interest" description="Disordered" evidence="1">
    <location>
        <begin position="200"/>
        <end position="228"/>
    </location>
</feature>
<keyword evidence="3" id="KW-1185">Reference proteome</keyword>